<dbReference type="AlphaFoldDB" id="A0A1I5G2D6"/>
<proteinExistence type="predicted"/>
<dbReference type="STRING" id="226506.SAMN04488519_105173"/>
<dbReference type="PROSITE" id="PS51257">
    <property type="entry name" value="PROKAR_LIPOPROTEIN"/>
    <property type="match status" value="1"/>
</dbReference>
<reference evidence="2" key="1">
    <citation type="submission" date="2016-10" db="EMBL/GenBank/DDBJ databases">
        <authorList>
            <person name="Varghese N."/>
            <person name="Submissions S."/>
        </authorList>
    </citation>
    <scope>NUCLEOTIDE SEQUENCE [LARGE SCALE GENOMIC DNA]</scope>
    <source>
        <strain evidence="2">DSM 15282</strain>
    </source>
</reference>
<dbReference type="Proteomes" id="UP000199564">
    <property type="component" value="Unassembled WGS sequence"/>
</dbReference>
<protein>
    <submittedName>
        <fullName evidence="1">Uncharacterized protein</fullName>
    </submittedName>
</protein>
<name>A0A1I5G2D6_9BACT</name>
<evidence type="ECO:0000313" key="2">
    <source>
        <dbReference type="Proteomes" id="UP000199564"/>
    </source>
</evidence>
<accession>A0A1I5G2D6</accession>
<dbReference type="RefSeq" id="WP_091653750.1">
    <property type="nucleotide sequence ID" value="NZ_FOVW01000005.1"/>
</dbReference>
<keyword evidence="2" id="KW-1185">Reference proteome</keyword>
<sequence length="255" mass="27036">MIKNFVNAAMIAFSAGIILSSCSENEDQMPSEGNSNARLFATASEGSSGSSNSRVIVNGFSSTEFTVATADMELRYAAKADIQAGINLGNITLKTNVNSSLQTSAAQTKSLTIIANGDSRAALVAEGETPEGNYAEAEFKLKKNTTVASSDPKFNKSMWIKGQVNNTEAIVWSETEKTIRAMAEASNGVEVEGQSEMVLDFDMTKLFAGVDFSLAVDGNADGKIEIGPNGVDGNTLLYSRIMSNIDSAVTLKKRN</sequence>
<organism evidence="1 2">
    <name type="scientific">Algoriphagus ornithinivorans</name>
    <dbReference type="NCBI Taxonomy" id="226506"/>
    <lineage>
        <taxon>Bacteria</taxon>
        <taxon>Pseudomonadati</taxon>
        <taxon>Bacteroidota</taxon>
        <taxon>Cytophagia</taxon>
        <taxon>Cytophagales</taxon>
        <taxon>Cyclobacteriaceae</taxon>
        <taxon>Algoriphagus</taxon>
    </lineage>
</organism>
<evidence type="ECO:0000313" key="1">
    <source>
        <dbReference type="EMBL" id="SFO30148.1"/>
    </source>
</evidence>
<gene>
    <name evidence="1" type="ORF">SAMN04488519_105173</name>
</gene>
<dbReference type="EMBL" id="FOVW01000005">
    <property type="protein sequence ID" value="SFO30148.1"/>
    <property type="molecule type" value="Genomic_DNA"/>
</dbReference>